<name>A0A378YI72_9NOCA</name>
<dbReference type="GO" id="GO:0008168">
    <property type="term" value="F:methyltransferase activity"/>
    <property type="evidence" value="ECO:0007669"/>
    <property type="project" value="UniProtKB-KW"/>
</dbReference>
<dbReference type="EMBL" id="UGRY01000002">
    <property type="protein sequence ID" value="SUA76137.1"/>
    <property type="molecule type" value="Genomic_DNA"/>
</dbReference>
<dbReference type="OrthoDB" id="4571118at2"/>
<dbReference type="SUPFAM" id="SSF53335">
    <property type="entry name" value="S-adenosyl-L-methionine-dependent methyltransferases"/>
    <property type="match status" value="1"/>
</dbReference>
<feature type="domain" description="Methyltransferase type 12" evidence="1">
    <location>
        <begin position="23"/>
        <end position="126"/>
    </location>
</feature>
<evidence type="ECO:0000313" key="3">
    <source>
        <dbReference type="Proteomes" id="UP000255467"/>
    </source>
</evidence>
<keyword evidence="2" id="KW-0808">Transferase</keyword>
<dbReference type="CDD" id="cd02440">
    <property type="entry name" value="AdoMet_MTases"/>
    <property type="match status" value="1"/>
</dbReference>
<dbReference type="AlphaFoldDB" id="A0A378YI72"/>
<dbReference type="Proteomes" id="UP000255467">
    <property type="component" value="Unassembled WGS sequence"/>
</dbReference>
<dbReference type="STRING" id="1406858.GCA_000710895_02241"/>
<evidence type="ECO:0000259" key="1">
    <source>
        <dbReference type="Pfam" id="PF08242"/>
    </source>
</evidence>
<keyword evidence="2" id="KW-0489">Methyltransferase</keyword>
<dbReference type="InterPro" id="IPR029063">
    <property type="entry name" value="SAM-dependent_MTases_sf"/>
</dbReference>
<reference evidence="2 3" key="1">
    <citation type="submission" date="2018-06" db="EMBL/GenBank/DDBJ databases">
        <authorList>
            <consortium name="Pathogen Informatics"/>
            <person name="Doyle S."/>
        </authorList>
    </citation>
    <scope>NUCLEOTIDE SEQUENCE [LARGE SCALE GENOMIC DNA]</scope>
    <source>
        <strain evidence="2 3">NCTC1934</strain>
    </source>
</reference>
<evidence type="ECO:0000313" key="2">
    <source>
        <dbReference type="EMBL" id="SUA76137.1"/>
    </source>
</evidence>
<keyword evidence="3" id="KW-1185">Reference proteome</keyword>
<protein>
    <submittedName>
        <fullName evidence="2">Trans-aconitate methyltransferase</fullName>
    </submittedName>
</protein>
<accession>A0A378YI72</accession>
<sequence>MAGTARFEWVVETMGIRASDRILEVGAGSSASVAYLAEPLTTGRVVAIDRSATAIARSRKKHAALVDAGRVRLLHLALEELRPEDVRDGDTGFDKVLAVNVNLFWTRDPTPELALIRELLNPGGALYLVYGYGEPGAGTSSSPKPLPGKLSEHLRGAGFEVRTRASGDLLGIVATPA</sequence>
<organism evidence="2 3">
    <name type="scientific">Nocardia otitidiscaviarum</name>
    <dbReference type="NCBI Taxonomy" id="1823"/>
    <lineage>
        <taxon>Bacteria</taxon>
        <taxon>Bacillati</taxon>
        <taxon>Actinomycetota</taxon>
        <taxon>Actinomycetes</taxon>
        <taxon>Mycobacteriales</taxon>
        <taxon>Nocardiaceae</taxon>
        <taxon>Nocardia</taxon>
    </lineage>
</organism>
<dbReference type="InterPro" id="IPR013217">
    <property type="entry name" value="Methyltransf_12"/>
</dbReference>
<dbReference type="Pfam" id="PF08242">
    <property type="entry name" value="Methyltransf_12"/>
    <property type="match status" value="1"/>
</dbReference>
<dbReference type="RefSeq" id="WP_039809357.1">
    <property type="nucleotide sequence ID" value="NZ_UGRY01000002.1"/>
</dbReference>
<proteinExistence type="predicted"/>
<dbReference type="GO" id="GO:0032259">
    <property type="term" value="P:methylation"/>
    <property type="evidence" value="ECO:0007669"/>
    <property type="project" value="UniProtKB-KW"/>
</dbReference>
<dbReference type="Gene3D" id="3.40.50.150">
    <property type="entry name" value="Vaccinia Virus protein VP39"/>
    <property type="match status" value="1"/>
</dbReference>
<gene>
    <name evidence="2" type="ORF">NCTC1934_02403</name>
</gene>